<accession>A0A292PZ82</accession>
<evidence type="ECO:0000256" key="3">
    <source>
        <dbReference type="RuleBase" id="RU003968"/>
    </source>
</evidence>
<evidence type="ECO:0000259" key="6">
    <source>
        <dbReference type="PROSITE" id="PS00624"/>
    </source>
</evidence>
<keyword evidence="2 3" id="KW-0274">FAD</keyword>
<organism evidence="7 8">
    <name type="scientific">Tuber aestivum</name>
    <name type="common">summer truffle</name>
    <dbReference type="NCBI Taxonomy" id="59557"/>
    <lineage>
        <taxon>Eukaryota</taxon>
        <taxon>Fungi</taxon>
        <taxon>Dikarya</taxon>
        <taxon>Ascomycota</taxon>
        <taxon>Pezizomycotina</taxon>
        <taxon>Pezizomycetes</taxon>
        <taxon>Pezizales</taxon>
        <taxon>Tuberaceae</taxon>
        <taxon>Tuber</taxon>
    </lineage>
</organism>
<evidence type="ECO:0000256" key="1">
    <source>
        <dbReference type="ARBA" id="ARBA00010790"/>
    </source>
</evidence>
<evidence type="ECO:0000313" key="7">
    <source>
        <dbReference type="EMBL" id="CUS12879.1"/>
    </source>
</evidence>
<gene>
    <name evidence="7" type="ORF">GSTUAT00003038001</name>
</gene>
<dbReference type="InterPro" id="IPR000172">
    <property type="entry name" value="GMC_OxRdtase_N"/>
</dbReference>
<name>A0A292PZ82_9PEZI</name>
<dbReference type="PROSITE" id="PS00624">
    <property type="entry name" value="GMC_OXRED_2"/>
    <property type="match status" value="1"/>
</dbReference>
<keyword evidence="3" id="KW-0285">Flavoprotein</keyword>
<protein>
    <recommendedName>
        <fullName evidence="5 6">Glucose-methanol-choline oxidoreductase N-terminal domain-containing protein</fullName>
    </recommendedName>
</protein>
<dbReference type="SUPFAM" id="SSF51905">
    <property type="entry name" value="FAD/NAD(P)-binding domain"/>
    <property type="match status" value="1"/>
</dbReference>
<dbReference type="PIRSF" id="PIRSF000137">
    <property type="entry name" value="Alcohol_oxidase"/>
    <property type="match status" value="1"/>
</dbReference>
<evidence type="ECO:0000256" key="2">
    <source>
        <dbReference type="PIRSR" id="PIRSR000137-2"/>
    </source>
</evidence>
<feature type="domain" description="Glucose-methanol-choline oxidoreductase N-terminal" evidence="6">
    <location>
        <begin position="302"/>
        <end position="316"/>
    </location>
</feature>
<feature type="signal peptide" evidence="4">
    <location>
        <begin position="1"/>
        <end position="23"/>
    </location>
</feature>
<dbReference type="Proteomes" id="UP001412239">
    <property type="component" value="Unassembled WGS sequence"/>
</dbReference>
<dbReference type="AlphaFoldDB" id="A0A292PZ82"/>
<comment type="cofactor">
    <cofactor evidence="2">
        <name>FAD</name>
        <dbReference type="ChEBI" id="CHEBI:57692"/>
    </cofactor>
</comment>
<evidence type="ECO:0000259" key="5">
    <source>
        <dbReference type="PROSITE" id="PS00623"/>
    </source>
</evidence>
<feature type="chain" id="PRO_5012968390" description="Glucose-methanol-choline oxidoreductase N-terminal domain-containing protein" evidence="4">
    <location>
        <begin position="24"/>
        <end position="596"/>
    </location>
</feature>
<dbReference type="GO" id="GO:0016614">
    <property type="term" value="F:oxidoreductase activity, acting on CH-OH group of donors"/>
    <property type="evidence" value="ECO:0007669"/>
    <property type="project" value="InterPro"/>
</dbReference>
<reference evidence="7" key="1">
    <citation type="submission" date="2015-10" db="EMBL/GenBank/DDBJ databases">
        <authorList>
            <person name="Regsiter A."/>
            <person name="william w."/>
        </authorList>
    </citation>
    <scope>NUCLEOTIDE SEQUENCE</scope>
    <source>
        <strain evidence="7">Montdore</strain>
    </source>
</reference>
<dbReference type="Pfam" id="PF00732">
    <property type="entry name" value="GMC_oxred_N"/>
    <property type="match status" value="1"/>
</dbReference>
<dbReference type="InterPro" id="IPR036188">
    <property type="entry name" value="FAD/NAD-bd_sf"/>
</dbReference>
<keyword evidence="8" id="KW-1185">Reference proteome</keyword>
<dbReference type="PROSITE" id="PS00623">
    <property type="entry name" value="GMC_OXRED_1"/>
    <property type="match status" value="1"/>
</dbReference>
<dbReference type="PANTHER" id="PTHR47190">
    <property type="entry name" value="DEHYDROGENASE, PUTATIVE-RELATED"/>
    <property type="match status" value="1"/>
</dbReference>
<dbReference type="InterPro" id="IPR007867">
    <property type="entry name" value="GMC_OxRtase_C"/>
</dbReference>
<dbReference type="Pfam" id="PF05199">
    <property type="entry name" value="GMC_oxred_C"/>
    <property type="match status" value="1"/>
</dbReference>
<evidence type="ECO:0000313" key="8">
    <source>
        <dbReference type="Proteomes" id="UP001412239"/>
    </source>
</evidence>
<dbReference type="EMBL" id="LN890982">
    <property type="protein sequence ID" value="CUS12879.1"/>
    <property type="molecule type" value="Genomic_DNA"/>
</dbReference>
<feature type="binding site" evidence="2">
    <location>
        <position position="134"/>
    </location>
    <ligand>
        <name>FAD</name>
        <dbReference type="ChEBI" id="CHEBI:57692"/>
    </ligand>
</feature>
<sequence length="596" mass="62971">MFSRDALFSILTVCIALSGFASAQSASPNSTSTSTAATADPTSALANLGEFDYIVVGSGAAGLVAADRLSETGKKILLIERGPPSTYATGGTLGPAWLNGNRLTRFDVPGLCNQIWVDSAGIRCNDIDQMAGCVLGGGTAVNAGVFLKPPYFDWDLNFPTGWKSGDMNSVTDKVFARIPSTDNPSSDGVRYLQEPYNLVTKALSAVGFTSVTANDLPDEKNRTFSHTPFMYSGGERGGPLATYLETARARSNFHIVTNTTVRRVIRKGGHVNGVEVVATASDGKTGLYYVTPGTGRVILAAGAFGSSKILLRSGIGPQDQLEVVRASATDGSTMIDSAKWIKLPVGYNLLDHANTDVVISHPSVKNYDFYTAYNNPIPADRDLYLNNRAGILATAAPGPNTMFWESVVPSDGLPRQLQWTVRAEGSHNETGSTVVTLSQYLGTGTKSRGRMTIFPNLDMAITGNPFLTDASDTEAVILGVQSFLDAASTDDSITILHPAPGLTATEYVNTYNGPRGTNHWIGTSKMGTDDGTKGNGTTGSVVDTNTKVYGTNNLFVIDASIFPGHITTNPTAAIMIMAEKAVENILALPAGAGTRY</sequence>
<proteinExistence type="inferred from homology"/>
<keyword evidence="4" id="KW-0732">Signal</keyword>
<dbReference type="PANTHER" id="PTHR47190:SF2">
    <property type="entry name" value="CELLOBIOSE DEHYDROGENASE (AFU_ORTHOLOGUE AFUA_2G17620)"/>
    <property type="match status" value="1"/>
</dbReference>
<feature type="binding site" evidence="2">
    <location>
        <begin position="142"/>
        <end position="145"/>
    </location>
    <ligand>
        <name>FAD</name>
        <dbReference type="ChEBI" id="CHEBI:57692"/>
    </ligand>
</feature>
<feature type="binding site" evidence="2">
    <location>
        <position position="261"/>
    </location>
    <ligand>
        <name>FAD</name>
        <dbReference type="ChEBI" id="CHEBI:57692"/>
    </ligand>
</feature>
<dbReference type="SUPFAM" id="SSF54373">
    <property type="entry name" value="FAD-linked reductases, C-terminal domain"/>
    <property type="match status" value="1"/>
</dbReference>
<dbReference type="GO" id="GO:0050660">
    <property type="term" value="F:flavin adenine dinucleotide binding"/>
    <property type="evidence" value="ECO:0007669"/>
    <property type="project" value="InterPro"/>
</dbReference>
<dbReference type="InterPro" id="IPR053208">
    <property type="entry name" value="GMC_Oxidoreductase_CD"/>
</dbReference>
<dbReference type="Gene3D" id="3.30.410.10">
    <property type="entry name" value="Cholesterol Oxidase, domain 2"/>
    <property type="match status" value="1"/>
</dbReference>
<dbReference type="Gene3D" id="3.50.50.60">
    <property type="entry name" value="FAD/NAD(P)-binding domain"/>
    <property type="match status" value="1"/>
</dbReference>
<feature type="domain" description="Glucose-methanol-choline oxidoreductase N-terminal" evidence="5">
    <location>
        <begin position="132"/>
        <end position="155"/>
    </location>
</feature>
<dbReference type="InterPro" id="IPR012132">
    <property type="entry name" value="GMC_OxRdtase"/>
</dbReference>
<comment type="similarity">
    <text evidence="1 3">Belongs to the GMC oxidoreductase family.</text>
</comment>
<evidence type="ECO:0000256" key="4">
    <source>
        <dbReference type="SAM" id="SignalP"/>
    </source>
</evidence>